<dbReference type="Proteomes" id="UP000824890">
    <property type="component" value="Unassembled WGS sequence"/>
</dbReference>
<proteinExistence type="predicted"/>
<keyword evidence="3" id="KW-1185">Reference proteome</keyword>
<name>A0ABQ8EC90_BRANA</name>
<gene>
    <name evidence="2" type="ORF">HID58_006423</name>
</gene>
<feature type="compositionally biased region" description="Polar residues" evidence="1">
    <location>
        <begin position="60"/>
        <end position="71"/>
    </location>
</feature>
<reference evidence="2 3" key="1">
    <citation type="submission" date="2021-05" db="EMBL/GenBank/DDBJ databases">
        <title>Genome Assembly of Synthetic Allotetraploid Brassica napus Reveals Homoeologous Exchanges between Subgenomes.</title>
        <authorList>
            <person name="Davis J.T."/>
        </authorList>
    </citation>
    <scope>NUCLEOTIDE SEQUENCE [LARGE SCALE GENOMIC DNA]</scope>
    <source>
        <strain evidence="3">cv. Da-Ae</strain>
        <tissue evidence="2">Seedling</tissue>
    </source>
</reference>
<sequence>MLSEGVTLLKLLPSSQVDSAEQLFVLGERTLSGNLVAPPPRSPEPPDPPVPPDLLHSPLNRTSTHPSRPVRSMNTQLDRYVPNLALRAVSPPLQDWCSNVEILVEENVSRLVSLQHSANQSFEDWLLIVKVWVVICLVDVQPFLFTSGGLSTRFIYEIRRHRGVEAKLNQICLAGRVYCSTVLAAPCFSTDIHVDLLPTRNDNTTTASTSLRRSILVSISIMCALQQRFSLVLWTTTTSPTGRGEFDLSSLSSEQSENDWRNIPLSKTLYWNFKSKFRHFRSSGHCYRVSQLLTAMFSDLFEIHIVSSESSVGVSTDFAGLMGCSATSSSSTSSFAVQTYLLGLFNVDSDYFLLAAVSIVSRVQVKSFQRFLYFEQVSLCNISILCVIVLHLLLVTLSSIPPVVIFLLLNTVPVVVRLSRRAF</sequence>
<feature type="compositionally biased region" description="Pro residues" evidence="1">
    <location>
        <begin position="37"/>
        <end position="52"/>
    </location>
</feature>
<organism evidence="2 3">
    <name type="scientific">Brassica napus</name>
    <name type="common">Rape</name>
    <dbReference type="NCBI Taxonomy" id="3708"/>
    <lineage>
        <taxon>Eukaryota</taxon>
        <taxon>Viridiplantae</taxon>
        <taxon>Streptophyta</taxon>
        <taxon>Embryophyta</taxon>
        <taxon>Tracheophyta</taxon>
        <taxon>Spermatophyta</taxon>
        <taxon>Magnoliopsida</taxon>
        <taxon>eudicotyledons</taxon>
        <taxon>Gunneridae</taxon>
        <taxon>Pentapetalae</taxon>
        <taxon>rosids</taxon>
        <taxon>malvids</taxon>
        <taxon>Brassicales</taxon>
        <taxon>Brassicaceae</taxon>
        <taxon>Brassiceae</taxon>
        <taxon>Brassica</taxon>
    </lineage>
</organism>
<evidence type="ECO:0000256" key="1">
    <source>
        <dbReference type="SAM" id="MobiDB-lite"/>
    </source>
</evidence>
<protein>
    <submittedName>
        <fullName evidence="2">Uncharacterized protein</fullName>
    </submittedName>
</protein>
<evidence type="ECO:0000313" key="3">
    <source>
        <dbReference type="Proteomes" id="UP000824890"/>
    </source>
</evidence>
<accession>A0ABQ8EC90</accession>
<feature type="region of interest" description="Disordered" evidence="1">
    <location>
        <begin position="34"/>
        <end position="71"/>
    </location>
</feature>
<comment type="caution">
    <text evidence="2">The sequence shown here is derived from an EMBL/GenBank/DDBJ whole genome shotgun (WGS) entry which is preliminary data.</text>
</comment>
<dbReference type="EMBL" id="JAGKQM010000002">
    <property type="protein sequence ID" value="KAH0938962.1"/>
    <property type="molecule type" value="Genomic_DNA"/>
</dbReference>
<evidence type="ECO:0000313" key="2">
    <source>
        <dbReference type="EMBL" id="KAH0938962.1"/>
    </source>
</evidence>